<evidence type="ECO:0000256" key="4">
    <source>
        <dbReference type="ARBA" id="ARBA00022763"/>
    </source>
</evidence>
<evidence type="ECO:0000256" key="9">
    <source>
        <dbReference type="ARBA" id="ARBA00023128"/>
    </source>
</evidence>
<dbReference type="SMART" id="SM00382">
    <property type="entry name" value="AAA"/>
    <property type="match status" value="1"/>
</dbReference>
<evidence type="ECO:0000256" key="16">
    <source>
        <dbReference type="SAM" id="MobiDB-lite"/>
    </source>
</evidence>
<dbReference type="InterPro" id="IPR027417">
    <property type="entry name" value="P-loop_NTPase"/>
</dbReference>
<comment type="subcellular location">
    <subcellularLocation>
        <location evidence="2">Nucleus</location>
        <location evidence="2">Nucleolus</location>
    </subcellularLocation>
    <subcellularLocation>
        <location evidence="15">Nucleus</location>
    </subcellularLocation>
    <subcellularLocation>
        <location evidence="15">Mitochondrion</location>
    </subcellularLocation>
</comment>
<evidence type="ECO:0000259" key="17">
    <source>
        <dbReference type="SMART" id="SM00382"/>
    </source>
</evidence>
<dbReference type="GO" id="GO:0043139">
    <property type="term" value="F:5'-3' DNA helicase activity"/>
    <property type="evidence" value="ECO:0007669"/>
    <property type="project" value="UniProtKB-UniRule"/>
</dbReference>
<dbReference type="InterPro" id="IPR051055">
    <property type="entry name" value="PIF1_helicase"/>
</dbReference>
<dbReference type="GO" id="GO:0006310">
    <property type="term" value="P:DNA recombination"/>
    <property type="evidence" value="ECO:0007669"/>
    <property type="project" value="UniProtKB-UniRule"/>
</dbReference>
<keyword evidence="7 15" id="KW-0067">ATP-binding</keyword>
<dbReference type="Proteomes" id="UP000037136">
    <property type="component" value="Unassembled WGS sequence"/>
</dbReference>
<keyword evidence="9 15" id="KW-0496">Mitochondrion</keyword>
<dbReference type="EC" id="5.6.2.3" evidence="15"/>
<evidence type="ECO:0000313" key="18">
    <source>
        <dbReference type="EMBL" id="PFH63232.1"/>
    </source>
</evidence>
<dbReference type="InterPro" id="IPR049163">
    <property type="entry name" value="Pif1-like_2B_dom"/>
</dbReference>
<dbReference type="EMBL" id="LAZP02000005">
    <property type="protein sequence ID" value="PFH63232.1"/>
    <property type="molecule type" value="Genomic_DNA"/>
</dbReference>
<dbReference type="GO" id="GO:0003697">
    <property type="term" value="F:single-stranded DNA binding"/>
    <property type="evidence" value="ECO:0007669"/>
    <property type="project" value="UniProtKB-ARBA"/>
</dbReference>
<reference evidence="18 19" key="1">
    <citation type="journal article" date="2015" name="BMC Genomics">
        <title>Gene expression during zombie ant biting behavior reflects the complexity underlying fungal parasitic behavioral manipulation.</title>
        <authorList>
            <person name="de Bekker C."/>
            <person name="Ohm R.A."/>
            <person name="Loreto R.G."/>
            <person name="Sebastian A."/>
            <person name="Albert I."/>
            <person name="Merrow M."/>
            <person name="Brachmann A."/>
            <person name="Hughes D.P."/>
        </authorList>
    </citation>
    <scope>NUCLEOTIDE SEQUENCE [LARGE SCALE GENOMIC DNA]</scope>
    <source>
        <strain evidence="18 19">SC16a</strain>
    </source>
</reference>
<feature type="compositionally biased region" description="Polar residues" evidence="16">
    <location>
        <begin position="201"/>
        <end position="211"/>
    </location>
</feature>
<dbReference type="GO" id="GO:0006281">
    <property type="term" value="P:DNA repair"/>
    <property type="evidence" value="ECO:0007669"/>
    <property type="project" value="UniProtKB-UniRule"/>
</dbReference>
<dbReference type="InterPro" id="IPR003593">
    <property type="entry name" value="AAA+_ATPase"/>
</dbReference>
<keyword evidence="3 15" id="KW-0547">Nucleotide-binding</keyword>
<evidence type="ECO:0000256" key="14">
    <source>
        <dbReference type="ARBA" id="ARBA00048954"/>
    </source>
</evidence>
<keyword evidence="10 15" id="KW-0233">DNA recombination</keyword>
<dbReference type="CDD" id="cd18809">
    <property type="entry name" value="SF1_C_RecD"/>
    <property type="match status" value="1"/>
</dbReference>
<evidence type="ECO:0000313" key="19">
    <source>
        <dbReference type="Proteomes" id="UP000037136"/>
    </source>
</evidence>
<feature type="DNA-binding region" evidence="15">
    <location>
        <begin position="744"/>
        <end position="763"/>
    </location>
</feature>
<feature type="domain" description="AAA+ ATPase" evidence="17">
    <location>
        <begin position="338"/>
        <end position="498"/>
    </location>
</feature>
<name>A0A2A9PT09_OPHUN</name>
<keyword evidence="19" id="KW-1185">Reference proteome</keyword>
<feature type="binding site" evidence="15">
    <location>
        <begin position="346"/>
        <end position="353"/>
    </location>
    <ligand>
        <name>ATP</name>
        <dbReference type="ChEBI" id="CHEBI:30616"/>
    </ligand>
</feature>
<feature type="compositionally biased region" description="Low complexity" evidence="16">
    <location>
        <begin position="54"/>
        <end position="68"/>
    </location>
</feature>
<dbReference type="GO" id="GO:0000723">
    <property type="term" value="P:telomere maintenance"/>
    <property type="evidence" value="ECO:0007669"/>
    <property type="project" value="InterPro"/>
</dbReference>
<feature type="region of interest" description="Disordered" evidence="16">
    <location>
        <begin position="191"/>
        <end position="237"/>
    </location>
</feature>
<gene>
    <name evidence="15" type="primary">PIF1</name>
    <name evidence="18" type="ORF">XA68_15866</name>
</gene>
<accession>A0A2A9PT09</accession>
<evidence type="ECO:0000256" key="12">
    <source>
        <dbReference type="ARBA" id="ARBA00023235"/>
    </source>
</evidence>
<comment type="caution">
    <text evidence="18">The sequence shown here is derived from an EMBL/GenBank/DDBJ whole genome shotgun (WGS) entry which is preliminary data.</text>
</comment>
<keyword evidence="5 15" id="KW-0378">Hydrolase</keyword>
<dbReference type="Gene3D" id="3.40.50.300">
    <property type="entry name" value="P-loop containing nucleotide triphosphate hydrolases"/>
    <property type="match status" value="1"/>
</dbReference>
<comment type="similarity">
    <text evidence="15">Belongs to the helicase family. PIF1 subfamily.</text>
</comment>
<dbReference type="AlphaFoldDB" id="A0A2A9PT09"/>
<reference evidence="18 19" key="2">
    <citation type="journal article" date="2017" name="Sci. Rep.">
        <title>Ant-infecting Ophiocordyceps genomes reveal a high diversity of potential behavioral manipulation genes and a possible major role for enterotoxins.</title>
        <authorList>
            <person name="de Bekker C."/>
            <person name="Ohm R.A."/>
            <person name="Evans H.C."/>
            <person name="Brachmann A."/>
            <person name="Hughes D.P."/>
        </authorList>
    </citation>
    <scope>NUCLEOTIDE SEQUENCE [LARGE SCALE GENOMIC DNA]</scope>
    <source>
        <strain evidence="18 19">SC16a</strain>
    </source>
</reference>
<dbReference type="GO" id="GO:0016887">
    <property type="term" value="F:ATP hydrolysis activity"/>
    <property type="evidence" value="ECO:0007669"/>
    <property type="project" value="RHEA"/>
</dbReference>
<evidence type="ECO:0000256" key="1">
    <source>
        <dbReference type="ARBA" id="ARBA00001946"/>
    </source>
</evidence>
<keyword evidence="12 15" id="KW-0413">Isomerase</keyword>
<keyword evidence="8 15" id="KW-0238">DNA-binding</keyword>
<dbReference type="FunFam" id="3.40.50.300:FF:001226">
    <property type="entry name" value="ATP-dependent DNA helicase PIF1"/>
    <property type="match status" value="1"/>
</dbReference>
<dbReference type="GO" id="GO:0005739">
    <property type="term" value="C:mitochondrion"/>
    <property type="evidence" value="ECO:0007669"/>
    <property type="project" value="UniProtKB-SubCell"/>
</dbReference>
<dbReference type="InterPro" id="IPR048293">
    <property type="entry name" value="PIF1_RRM3_pfh1"/>
</dbReference>
<evidence type="ECO:0000256" key="11">
    <source>
        <dbReference type="ARBA" id="ARBA00023204"/>
    </source>
</evidence>
<keyword evidence="11 15" id="KW-0234">DNA repair</keyword>
<feature type="region of interest" description="Disordered" evidence="16">
    <location>
        <begin position="15"/>
        <end position="71"/>
    </location>
</feature>
<dbReference type="GO" id="GO:0005524">
    <property type="term" value="F:ATP binding"/>
    <property type="evidence" value="ECO:0007669"/>
    <property type="project" value="UniProtKB-UniRule"/>
</dbReference>
<evidence type="ECO:0000256" key="3">
    <source>
        <dbReference type="ARBA" id="ARBA00022741"/>
    </source>
</evidence>
<evidence type="ECO:0000256" key="10">
    <source>
        <dbReference type="ARBA" id="ARBA00023172"/>
    </source>
</evidence>
<comment type="cofactor">
    <cofactor evidence="1 15">
        <name>Mg(2+)</name>
        <dbReference type="ChEBI" id="CHEBI:18420"/>
    </cofactor>
</comment>
<keyword evidence="13 15" id="KW-0539">Nucleus</keyword>
<proteinExistence type="inferred from homology"/>
<evidence type="ECO:0000256" key="8">
    <source>
        <dbReference type="ARBA" id="ARBA00023125"/>
    </source>
</evidence>
<dbReference type="GO" id="GO:0005730">
    <property type="term" value="C:nucleolus"/>
    <property type="evidence" value="ECO:0007669"/>
    <property type="project" value="UniProtKB-SubCell"/>
</dbReference>
<protein>
    <recommendedName>
        <fullName evidence="15">ATP-dependent DNA helicase PIF1</fullName>
        <ecNumber evidence="15">5.6.2.3</ecNumber>
    </recommendedName>
    <alternativeName>
        <fullName evidence="15">DNA 5'-3' helicase PIF1</fullName>
    </alternativeName>
    <alternativeName>
        <fullName evidence="15">DNA repair and recombination helicase PIF1</fullName>
    </alternativeName>
</protein>
<dbReference type="OrthoDB" id="432234at2759"/>
<evidence type="ECO:0000256" key="6">
    <source>
        <dbReference type="ARBA" id="ARBA00022806"/>
    </source>
</evidence>
<organism evidence="18 19">
    <name type="scientific">Ophiocordyceps unilateralis</name>
    <name type="common">Zombie-ant fungus</name>
    <name type="synonym">Torrubia unilateralis</name>
    <dbReference type="NCBI Taxonomy" id="268505"/>
    <lineage>
        <taxon>Eukaryota</taxon>
        <taxon>Fungi</taxon>
        <taxon>Dikarya</taxon>
        <taxon>Ascomycota</taxon>
        <taxon>Pezizomycotina</taxon>
        <taxon>Sordariomycetes</taxon>
        <taxon>Hypocreomycetidae</taxon>
        <taxon>Hypocreales</taxon>
        <taxon>Ophiocordycipitaceae</taxon>
        <taxon>Ophiocordyceps</taxon>
    </lineage>
</organism>
<evidence type="ECO:0000256" key="15">
    <source>
        <dbReference type="HAMAP-Rule" id="MF_03176"/>
    </source>
</evidence>
<feature type="region of interest" description="Disordered" evidence="16">
    <location>
        <begin position="99"/>
        <end position="130"/>
    </location>
</feature>
<feature type="compositionally biased region" description="Low complexity" evidence="16">
    <location>
        <begin position="15"/>
        <end position="33"/>
    </location>
</feature>
<dbReference type="HAMAP" id="MF_03176">
    <property type="entry name" value="PIF1"/>
    <property type="match status" value="1"/>
</dbReference>
<dbReference type="STRING" id="268505.A0A2A9PT09"/>
<dbReference type="Pfam" id="PF05970">
    <property type="entry name" value="PIF1"/>
    <property type="match status" value="1"/>
</dbReference>
<comment type="function">
    <text evidence="15">DNA-dependent ATPase and 5'-3' DNA helicase required for the maintenance of both mitochondrial and nuclear genome stability.</text>
</comment>
<evidence type="ECO:0000256" key="13">
    <source>
        <dbReference type="ARBA" id="ARBA00023242"/>
    </source>
</evidence>
<keyword evidence="6 15" id="KW-0347">Helicase</keyword>
<evidence type="ECO:0000256" key="2">
    <source>
        <dbReference type="ARBA" id="ARBA00004604"/>
    </source>
</evidence>
<evidence type="ECO:0000256" key="7">
    <source>
        <dbReference type="ARBA" id="ARBA00022840"/>
    </source>
</evidence>
<dbReference type="InterPro" id="IPR010285">
    <property type="entry name" value="DNA_helicase_pif1-like_DEAD"/>
</dbReference>
<dbReference type="PANTHER" id="PTHR47642:SF5">
    <property type="entry name" value="ATP-DEPENDENT DNA HELICASE"/>
    <property type="match status" value="1"/>
</dbReference>
<evidence type="ECO:0000256" key="5">
    <source>
        <dbReference type="ARBA" id="ARBA00022801"/>
    </source>
</evidence>
<comment type="catalytic activity">
    <reaction evidence="14 15">
        <text>ATP + H2O = ADP + phosphate + H(+)</text>
        <dbReference type="Rhea" id="RHEA:13065"/>
        <dbReference type="ChEBI" id="CHEBI:15377"/>
        <dbReference type="ChEBI" id="CHEBI:15378"/>
        <dbReference type="ChEBI" id="CHEBI:30616"/>
        <dbReference type="ChEBI" id="CHEBI:43474"/>
        <dbReference type="ChEBI" id="CHEBI:456216"/>
        <dbReference type="EC" id="5.6.2.3"/>
    </reaction>
</comment>
<sequence>MPASIITGLLVRYSSSSSSSSSSSRLLRSAASRRSFHVPRPPLTGTMLSRAKDQASAAKQQQSSSSSRNVALAKQLFPSSSPSAPGGDVRDHFRKISSAAATTVQPPPTASLVGRSSINAPRPAKTGQLHSLYSNSDSFKQHVDLTGPAANVGAPQAVYFAEGDFSDDENLDLNYEAPQALPPLAPAVTETMRPPPAPARSETSIPWSSSPAAHLHPPMAQQPPRLKRDSSGDNDEPALCLQQKAKKRVLPANFRRSESDAVEMPRGDVGASRKADLLYDDLLPDAVDIQKKLPKDQRNLRRANSGNKFETRAPSPAKAVPINLSSEQLHVLDLVTNKGRSVFFTGPAGTGKSVLMKSIIRKLKDKYRRDPERVAVTASTGLAACNIGGITLHSFSGIGLGKEDAPTLVKKIRRNPKAKKRWERVKVLIIDEVSMVDGALFDKLSHIGRVLRNNGRPWGGIQLVITGDFFQLPPVPDNFSKEPTKFAFDASTWMTSIDHTIGLTQVFRQRDPMFAGMLNELRLGKISRDTEQAFQSLSRPLNFDDGVDSAQLYPTRQQVESSNERRLRELPGPVHRYESSDSGDQAVKDKLLMNMMAPKSLDLKIDAQVMLIKNLDDTLVNGSLGKVIAFSDESTFEMKSASDEMEDDLAKAKRKLAGLAHDGGALSRDARKFPVVRFVSTGGKPRVILCQPEEWTVELPNGEVQAKRSQLPLILAWALSIHKAQGQTLERVTVDLGRVFEKGQAYVALSRATTQEGLRVMGFNKSKVMAHPRVIEFYGKLYSAEQAASGSLSARPASVSDVVDGKAERRLQTGRTTTEAIDLEHEEAMASFGRRFTRAIRGRFPSPWKARRGQK</sequence>
<dbReference type="Pfam" id="PF21530">
    <property type="entry name" value="Pif1_2B_dom"/>
    <property type="match status" value="1"/>
</dbReference>
<dbReference type="SUPFAM" id="SSF52540">
    <property type="entry name" value="P-loop containing nucleoside triphosphate hydrolases"/>
    <property type="match status" value="2"/>
</dbReference>
<comment type="subunit">
    <text evidence="15">Monomer.</text>
</comment>
<dbReference type="PANTHER" id="PTHR47642">
    <property type="entry name" value="ATP-DEPENDENT DNA HELICASE"/>
    <property type="match status" value="1"/>
</dbReference>
<keyword evidence="4 15" id="KW-0227">DNA damage</keyword>
<dbReference type="CDD" id="cd18037">
    <property type="entry name" value="DEXSc_Pif1_like"/>
    <property type="match status" value="1"/>
</dbReference>